<feature type="transmembrane region" description="Helical" evidence="3">
    <location>
        <begin position="7"/>
        <end position="31"/>
    </location>
</feature>
<evidence type="ECO:0000313" key="6">
    <source>
        <dbReference type="Proteomes" id="UP001175271"/>
    </source>
</evidence>
<reference evidence="5" key="1">
    <citation type="submission" date="2023-06" db="EMBL/GenBank/DDBJ databases">
        <title>Genomic analysis of the entomopathogenic nematode Steinernema hermaphroditum.</title>
        <authorList>
            <person name="Schwarz E.M."/>
            <person name="Heppert J.K."/>
            <person name="Baniya A."/>
            <person name="Schwartz H.T."/>
            <person name="Tan C.-H."/>
            <person name="Antoshechkin I."/>
            <person name="Sternberg P.W."/>
            <person name="Goodrich-Blair H."/>
            <person name="Dillman A.R."/>
        </authorList>
    </citation>
    <scope>NUCLEOTIDE SEQUENCE</scope>
    <source>
        <strain evidence="5">PS9179</strain>
        <tissue evidence="5">Whole animal</tissue>
    </source>
</reference>
<evidence type="ECO:0000256" key="2">
    <source>
        <dbReference type="SAM" id="MobiDB-lite"/>
    </source>
</evidence>
<evidence type="ECO:0000256" key="3">
    <source>
        <dbReference type="SAM" id="Phobius"/>
    </source>
</evidence>
<dbReference type="AlphaFoldDB" id="A0AA39ISI4"/>
<evidence type="ECO:0000313" key="5">
    <source>
        <dbReference type="EMBL" id="KAK0428757.1"/>
    </source>
</evidence>
<dbReference type="Proteomes" id="UP001175271">
    <property type="component" value="Unassembled WGS sequence"/>
</dbReference>
<dbReference type="Gene3D" id="1.20.5.320">
    <property type="entry name" value="6-Phosphogluconate Dehydrogenase, domain 3"/>
    <property type="match status" value="1"/>
</dbReference>
<keyword evidence="3" id="KW-0472">Membrane</keyword>
<accession>A0AA39ISI4</accession>
<keyword evidence="3" id="KW-0812">Transmembrane</keyword>
<dbReference type="EMBL" id="JAUCMV010000001">
    <property type="protein sequence ID" value="KAK0428757.1"/>
    <property type="molecule type" value="Genomic_DNA"/>
</dbReference>
<sequence>MTKHLRAVVGVATTASTLAVVVALFVGLSLYHDVNDMYDEVISDLGEFKTLANDAWKGIMNRRVQTIPMLILRHRRQTGSGCNCASRSNKCPPGPPGPAGEPGIAGPDGIPGVPGKDGAVIHALLLALKVQEYLLHQVDQAVLENLQDYNLNLTDLLFVFYCFLRSSEAVIGV</sequence>
<name>A0AA39ISI4_9BILA</name>
<dbReference type="GO" id="GO:0042302">
    <property type="term" value="F:structural constituent of cuticle"/>
    <property type="evidence" value="ECO:0007669"/>
    <property type="project" value="InterPro"/>
</dbReference>
<dbReference type="SMART" id="SM01088">
    <property type="entry name" value="Col_cuticle_N"/>
    <property type="match status" value="1"/>
</dbReference>
<evidence type="ECO:0000259" key="4">
    <source>
        <dbReference type="SMART" id="SM01088"/>
    </source>
</evidence>
<feature type="region of interest" description="Disordered" evidence="2">
    <location>
        <begin position="83"/>
        <end position="108"/>
    </location>
</feature>
<dbReference type="InterPro" id="IPR002486">
    <property type="entry name" value="Col_cuticle_N"/>
</dbReference>
<proteinExistence type="predicted"/>
<feature type="domain" description="Nematode cuticle collagen N-terminal" evidence="4">
    <location>
        <begin position="9"/>
        <end position="59"/>
    </location>
</feature>
<keyword evidence="1" id="KW-0677">Repeat</keyword>
<keyword evidence="3" id="KW-1133">Transmembrane helix</keyword>
<keyword evidence="6" id="KW-1185">Reference proteome</keyword>
<organism evidence="5 6">
    <name type="scientific">Steinernema hermaphroditum</name>
    <dbReference type="NCBI Taxonomy" id="289476"/>
    <lineage>
        <taxon>Eukaryota</taxon>
        <taxon>Metazoa</taxon>
        <taxon>Ecdysozoa</taxon>
        <taxon>Nematoda</taxon>
        <taxon>Chromadorea</taxon>
        <taxon>Rhabditida</taxon>
        <taxon>Tylenchina</taxon>
        <taxon>Panagrolaimomorpha</taxon>
        <taxon>Strongyloidoidea</taxon>
        <taxon>Steinernematidae</taxon>
        <taxon>Steinernema</taxon>
    </lineage>
</organism>
<dbReference type="PANTHER" id="PTHR24637:SF236">
    <property type="entry name" value="NEMATODE CUTICLE COLLAGEN N-TERMINAL DOMAIN-CONTAINING PROTEIN"/>
    <property type="match status" value="1"/>
</dbReference>
<gene>
    <name evidence="5" type="ORF">QR680_010991</name>
</gene>
<dbReference type="Pfam" id="PF01484">
    <property type="entry name" value="Col_cuticle_N"/>
    <property type="match status" value="1"/>
</dbReference>
<dbReference type="PANTHER" id="PTHR24637">
    <property type="entry name" value="COLLAGEN"/>
    <property type="match status" value="1"/>
</dbReference>
<protein>
    <recommendedName>
        <fullName evidence="4">Nematode cuticle collagen N-terminal domain-containing protein</fullName>
    </recommendedName>
</protein>
<evidence type="ECO:0000256" key="1">
    <source>
        <dbReference type="ARBA" id="ARBA00022737"/>
    </source>
</evidence>
<comment type="caution">
    <text evidence="5">The sequence shown here is derived from an EMBL/GenBank/DDBJ whole genome shotgun (WGS) entry which is preliminary data.</text>
</comment>